<dbReference type="RefSeq" id="WP_184930521.1">
    <property type="nucleotide sequence ID" value="NZ_JACHJY010000002.1"/>
</dbReference>
<organism evidence="3 4">
    <name type="scientific">Streptomyces nymphaeiformis</name>
    <dbReference type="NCBI Taxonomy" id="2663842"/>
    <lineage>
        <taxon>Bacteria</taxon>
        <taxon>Bacillati</taxon>
        <taxon>Actinomycetota</taxon>
        <taxon>Actinomycetes</taxon>
        <taxon>Kitasatosporales</taxon>
        <taxon>Streptomycetaceae</taxon>
        <taxon>Streptomyces</taxon>
    </lineage>
</organism>
<keyword evidence="4" id="KW-1185">Reference proteome</keyword>
<dbReference type="Gene3D" id="3.40.50.720">
    <property type="entry name" value="NAD(P)-binding Rossmann-like Domain"/>
    <property type="match status" value="1"/>
</dbReference>
<comment type="caution">
    <text evidence="3">The sequence shown here is derived from an EMBL/GenBank/DDBJ whole genome shotgun (WGS) entry which is preliminary data.</text>
</comment>
<dbReference type="InterPro" id="IPR016040">
    <property type="entry name" value="NAD(P)-bd_dom"/>
</dbReference>
<feature type="domain" description="NAD(P)-binding" evidence="2">
    <location>
        <begin position="8"/>
        <end position="190"/>
    </location>
</feature>
<dbReference type="PANTHER" id="PTHR42748">
    <property type="entry name" value="NITROGEN METABOLITE REPRESSION PROTEIN NMRA FAMILY MEMBER"/>
    <property type="match status" value="1"/>
</dbReference>
<gene>
    <name evidence="3" type="ORF">GGE06_001924</name>
</gene>
<dbReference type="AlphaFoldDB" id="A0A7W7XB44"/>
<evidence type="ECO:0000313" key="4">
    <source>
        <dbReference type="Proteomes" id="UP000582643"/>
    </source>
</evidence>
<dbReference type="Pfam" id="PF13460">
    <property type="entry name" value="NAD_binding_10"/>
    <property type="match status" value="1"/>
</dbReference>
<dbReference type="EMBL" id="JACHJY010000002">
    <property type="protein sequence ID" value="MBB4981016.1"/>
    <property type="molecule type" value="Genomic_DNA"/>
</dbReference>
<dbReference type="InterPro" id="IPR036291">
    <property type="entry name" value="NAD(P)-bd_dom_sf"/>
</dbReference>
<keyword evidence="1" id="KW-0521">NADP</keyword>
<dbReference type="SUPFAM" id="SSF51735">
    <property type="entry name" value="NAD(P)-binding Rossmann-fold domains"/>
    <property type="match status" value="1"/>
</dbReference>
<evidence type="ECO:0000259" key="2">
    <source>
        <dbReference type="Pfam" id="PF13460"/>
    </source>
</evidence>
<protein>
    <submittedName>
        <fullName evidence="3">Uncharacterized protein YbjT (DUF2867 family)</fullName>
    </submittedName>
</protein>
<evidence type="ECO:0000256" key="1">
    <source>
        <dbReference type="ARBA" id="ARBA00022857"/>
    </source>
</evidence>
<evidence type="ECO:0000313" key="3">
    <source>
        <dbReference type="EMBL" id="MBB4981016.1"/>
    </source>
</evidence>
<sequence length="266" mass="29165">MDTVLVTGGTGHLGRDVVARLKPSHHVRVLARSPGSDPDVEWFRGDLATGEGITAAVSGADVVVHAATLSPAARRGFLLPVDFWRSPPEVDLDGTRRLLDAAARAEVAHFAYVSIVGVDRARIPYMRVKYTAEELVRTGPVPWSILRATQFHWLTDRMLGKAARLPVVALPTDLQTQPVDSQDFADHLAERVAEGPGGRCMDFGGPQVLTLGDVITSWQRIRGRQRRLLRLPVPSAVERAARDLTCPDGKRGTTTWADWLRTHPPE</sequence>
<proteinExistence type="predicted"/>
<accession>A0A7W7XB44</accession>
<name>A0A7W7XB44_9ACTN</name>
<dbReference type="PANTHER" id="PTHR42748:SF3">
    <property type="entry name" value="BLL4366 PROTEIN"/>
    <property type="match status" value="1"/>
</dbReference>
<dbReference type="InterPro" id="IPR051164">
    <property type="entry name" value="NmrA-like_oxidored"/>
</dbReference>
<dbReference type="Proteomes" id="UP000582643">
    <property type="component" value="Unassembled WGS sequence"/>
</dbReference>
<reference evidence="3 4" key="1">
    <citation type="submission" date="2020-08" db="EMBL/GenBank/DDBJ databases">
        <title>Genomic Encyclopedia of Type Strains, Phase III (KMG-III): the genomes of soil and plant-associated and newly described type strains.</title>
        <authorList>
            <person name="Whitman W."/>
        </authorList>
    </citation>
    <scope>NUCLEOTIDE SEQUENCE [LARGE SCALE GENOMIC DNA]</scope>
    <source>
        <strain evidence="3 4">SFB5A</strain>
    </source>
</reference>